<keyword evidence="5 6" id="KW-0472">Membrane</keyword>
<evidence type="ECO:0000256" key="2">
    <source>
        <dbReference type="ARBA" id="ARBA00022475"/>
    </source>
</evidence>
<feature type="transmembrane region" description="Helical" evidence="6">
    <location>
        <begin position="154"/>
        <end position="172"/>
    </location>
</feature>
<dbReference type="Pfam" id="PF02588">
    <property type="entry name" value="YitT_membrane"/>
    <property type="match status" value="1"/>
</dbReference>
<gene>
    <name evidence="7" type="ORF">PBV87_21000</name>
</gene>
<accession>A0AA42DRV9</accession>
<feature type="transmembrane region" description="Helical" evidence="6">
    <location>
        <begin position="12"/>
        <end position="32"/>
    </location>
</feature>
<feature type="transmembrane region" description="Helical" evidence="6">
    <location>
        <begin position="112"/>
        <end position="133"/>
    </location>
</feature>
<dbReference type="PANTHER" id="PTHR33545">
    <property type="entry name" value="UPF0750 MEMBRANE PROTEIN YITT-RELATED"/>
    <property type="match status" value="1"/>
</dbReference>
<dbReference type="Proteomes" id="UP001169242">
    <property type="component" value="Unassembled WGS sequence"/>
</dbReference>
<dbReference type="AlphaFoldDB" id="A0AA42DRV9"/>
<proteinExistence type="predicted"/>
<feature type="transmembrane region" description="Helical" evidence="6">
    <location>
        <begin position="79"/>
        <end position="97"/>
    </location>
</feature>
<evidence type="ECO:0000256" key="3">
    <source>
        <dbReference type="ARBA" id="ARBA00022692"/>
    </source>
</evidence>
<sequence length="253" mass="27671">MYTRLKKIPYKSILLVMAGATILSFGTFNFNYQNSVTEGGILGLLLLFKNLFNISPSLTSVVLDFSLFLFGTRYFGKSFLMYSFLSTATFSTTYGIWEHIGPIVPSLSNHMLAASLLAGLFVGVGVGLVVLGGGASCGDDVIALVVSKLTPLKINWVYMITDFIVLALSLTYLSFYQIFWSLIAVTVSGKVIGIIHEFGEKRKAAQETDHTLLESPTEEEDTILTVNHSSTTQADEMNIDNEETLTLDSETAS</sequence>
<name>A0AA42DRV9_9FIRM</name>
<keyword evidence="8" id="KW-1185">Reference proteome</keyword>
<evidence type="ECO:0000256" key="4">
    <source>
        <dbReference type="ARBA" id="ARBA00022989"/>
    </source>
</evidence>
<reference evidence="7" key="1">
    <citation type="journal article" date="2023" name="Int. J. Syst. Evol. Microbiol.">
        <title>&lt;i&gt;Holtiella tumoricola&lt;/i&gt; gen. nov. sp. nov., isolated from a human clinical sample.</title>
        <authorList>
            <person name="Allen-Vercoe E."/>
            <person name="Daigneault M.C."/>
            <person name="Vancuren S.J."/>
            <person name="Cochrane K."/>
            <person name="O'Neal L.L."/>
            <person name="Sankaranarayanan K."/>
            <person name="Lawson P.A."/>
        </authorList>
    </citation>
    <scope>NUCLEOTIDE SEQUENCE</scope>
    <source>
        <strain evidence="7">CC70A</strain>
    </source>
</reference>
<evidence type="ECO:0000256" key="1">
    <source>
        <dbReference type="ARBA" id="ARBA00004651"/>
    </source>
</evidence>
<dbReference type="InterPro" id="IPR051461">
    <property type="entry name" value="UPF0750_membrane"/>
</dbReference>
<keyword evidence="3 6" id="KW-0812">Transmembrane</keyword>
<dbReference type="GO" id="GO:0005886">
    <property type="term" value="C:plasma membrane"/>
    <property type="evidence" value="ECO:0007669"/>
    <property type="project" value="UniProtKB-SubCell"/>
</dbReference>
<comment type="subcellular location">
    <subcellularLocation>
        <location evidence="1">Cell membrane</location>
        <topology evidence="1">Multi-pass membrane protein</topology>
    </subcellularLocation>
</comment>
<organism evidence="7 8">
    <name type="scientific">Holtiella tumoricola</name>
    <dbReference type="NCBI Taxonomy" id="3018743"/>
    <lineage>
        <taxon>Bacteria</taxon>
        <taxon>Bacillati</taxon>
        <taxon>Bacillota</taxon>
        <taxon>Clostridia</taxon>
        <taxon>Lachnospirales</taxon>
        <taxon>Cellulosilyticaceae</taxon>
        <taxon>Holtiella</taxon>
    </lineage>
</organism>
<dbReference type="EMBL" id="JAQIFT010000069">
    <property type="protein sequence ID" value="MDA3733956.1"/>
    <property type="molecule type" value="Genomic_DNA"/>
</dbReference>
<evidence type="ECO:0000313" key="8">
    <source>
        <dbReference type="Proteomes" id="UP001169242"/>
    </source>
</evidence>
<dbReference type="PANTHER" id="PTHR33545:SF10">
    <property type="entry name" value="UPF0750 MEMBRANE PROTEIN YPJC"/>
    <property type="match status" value="1"/>
</dbReference>
<feature type="transmembrane region" description="Helical" evidence="6">
    <location>
        <begin position="52"/>
        <end position="72"/>
    </location>
</feature>
<dbReference type="InterPro" id="IPR003740">
    <property type="entry name" value="YitT"/>
</dbReference>
<evidence type="ECO:0000256" key="6">
    <source>
        <dbReference type="SAM" id="Phobius"/>
    </source>
</evidence>
<evidence type="ECO:0000313" key="7">
    <source>
        <dbReference type="EMBL" id="MDA3733956.1"/>
    </source>
</evidence>
<protein>
    <submittedName>
        <fullName evidence="7">YitT family protein</fullName>
    </submittedName>
</protein>
<keyword evidence="2" id="KW-1003">Cell membrane</keyword>
<keyword evidence="4 6" id="KW-1133">Transmembrane helix</keyword>
<comment type="caution">
    <text evidence="7">The sequence shown here is derived from an EMBL/GenBank/DDBJ whole genome shotgun (WGS) entry which is preliminary data.</text>
</comment>
<dbReference type="RefSeq" id="WP_271013622.1">
    <property type="nucleotide sequence ID" value="NZ_JAQIFT010000069.1"/>
</dbReference>
<evidence type="ECO:0000256" key="5">
    <source>
        <dbReference type="ARBA" id="ARBA00023136"/>
    </source>
</evidence>